<sequence>MMKWKMAILLALSALIVVVLSAKLLQQTENTQLRMAAGQHITAESSLQITDANLVDLLLAVPLHSKIARAELRGTTLAIDLKVRNSASGTAPIYQDMAELASLALIRSDNITQFRLRLVAEDAWTSREHLLLASEMDRADLAGDAGQLLETLETAGDAPLGENVKARLRIVETALWKKAYPQSDI</sequence>
<protein>
    <recommendedName>
        <fullName evidence="3">SAF domain-containing protein</fullName>
    </recommendedName>
</protein>
<gene>
    <name evidence="1" type="ORF">GCM10010917_04730</name>
</gene>
<accession>A0ABQ1FQ30</accession>
<evidence type="ECO:0008006" key="3">
    <source>
        <dbReference type="Google" id="ProtNLM"/>
    </source>
</evidence>
<dbReference type="RefSeq" id="WP_157739416.1">
    <property type="nucleotide sequence ID" value="NZ_BMHF01000001.1"/>
</dbReference>
<proteinExistence type="predicted"/>
<organism evidence="1 2">
    <name type="scientific">Paenibacillus physcomitrellae</name>
    <dbReference type="NCBI Taxonomy" id="1619311"/>
    <lineage>
        <taxon>Bacteria</taxon>
        <taxon>Bacillati</taxon>
        <taxon>Bacillota</taxon>
        <taxon>Bacilli</taxon>
        <taxon>Bacillales</taxon>
        <taxon>Paenibacillaceae</taxon>
        <taxon>Paenibacillus</taxon>
    </lineage>
</organism>
<name>A0ABQ1FQ30_9BACL</name>
<keyword evidence="2" id="KW-1185">Reference proteome</keyword>
<dbReference type="EMBL" id="BMHF01000001">
    <property type="protein sequence ID" value="GGA23023.1"/>
    <property type="molecule type" value="Genomic_DNA"/>
</dbReference>
<dbReference type="Proteomes" id="UP000609323">
    <property type="component" value="Unassembled WGS sequence"/>
</dbReference>
<comment type="caution">
    <text evidence="1">The sequence shown here is derived from an EMBL/GenBank/DDBJ whole genome shotgun (WGS) entry which is preliminary data.</text>
</comment>
<evidence type="ECO:0000313" key="1">
    <source>
        <dbReference type="EMBL" id="GGA23023.1"/>
    </source>
</evidence>
<evidence type="ECO:0000313" key="2">
    <source>
        <dbReference type="Proteomes" id="UP000609323"/>
    </source>
</evidence>
<reference evidence="2" key="1">
    <citation type="journal article" date="2019" name="Int. J. Syst. Evol. Microbiol.">
        <title>The Global Catalogue of Microorganisms (GCM) 10K type strain sequencing project: providing services to taxonomists for standard genome sequencing and annotation.</title>
        <authorList>
            <consortium name="The Broad Institute Genomics Platform"/>
            <consortium name="The Broad Institute Genome Sequencing Center for Infectious Disease"/>
            <person name="Wu L."/>
            <person name="Ma J."/>
        </authorList>
    </citation>
    <scope>NUCLEOTIDE SEQUENCE [LARGE SCALE GENOMIC DNA]</scope>
    <source>
        <strain evidence="2">CGMCC 1.15044</strain>
    </source>
</reference>